<dbReference type="EMBL" id="QKZR01000001">
    <property type="protein sequence ID" value="PZX43519.1"/>
    <property type="molecule type" value="Genomic_DNA"/>
</dbReference>
<dbReference type="Proteomes" id="UP000248584">
    <property type="component" value="Unassembled WGS sequence"/>
</dbReference>
<sequence length="61" mass="7182">MRTIITLGVGFWLGRQLYINHDKRVARAKETRLKRRLVSFLKEKDLDTKNAQKQANQLLSN</sequence>
<keyword evidence="2" id="KW-1185">Reference proteome</keyword>
<comment type="caution">
    <text evidence="1">The sequence shown here is derived from an EMBL/GenBank/DDBJ whole genome shotgun (WGS) entry which is preliminary data.</text>
</comment>
<organism evidence="1 2">
    <name type="scientific">Nonlabens dokdonensis</name>
    <dbReference type="NCBI Taxonomy" id="328515"/>
    <lineage>
        <taxon>Bacteria</taxon>
        <taxon>Pseudomonadati</taxon>
        <taxon>Bacteroidota</taxon>
        <taxon>Flavobacteriia</taxon>
        <taxon>Flavobacteriales</taxon>
        <taxon>Flavobacteriaceae</taxon>
        <taxon>Nonlabens</taxon>
    </lineage>
</organism>
<name>A0ABX5Q0G6_9FLAO</name>
<accession>A0ABX5Q0G6</accession>
<evidence type="ECO:0000313" key="1">
    <source>
        <dbReference type="EMBL" id="PZX43519.1"/>
    </source>
</evidence>
<gene>
    <name evidence="1" type="ORF">LX97_00520</name>
</gene>
<reference evidence="1 2" key="1">
    <citation type="submission" date="2018-06" db="EMBL/GenBank/DDBJ databases">
        <title>Genomic Encyclopedia of Archaeal and Bacterial Type Strains, Phase II (KMG-II): from individual species to whole genera.</title>
        <authorList>
            <person name="Goeker M."/>
        </authorList>
    </citation>
    <scope>NUCLEOTIDE SEQUENCE [LARGE SCALE GENOMIC DNA]</scope>
    <source>
        <strain evidence="1 2">DSM 17205</strain>
    </source>
</reference>
<protein>
    <submittedName>
        <fullName evidence="1">Uncharacterized protein</fullName>
    </submittedName>
</protein>
<dbReference type="RefSeq" id="WP_041566895.1">
    <property type="nucleotide sequence ID" value="NZ_QKZR01000001.1"/>
</dbReference>
<evidence type="ECO:0000313" key="2">
    <source>
        <dbReference type="Proteomes" id="UP000248584"/>
    </source>
</evidence>
<proteinExistence type="predicted"/>